<dbReference type="EMBL" id="CP071444">
    <property type="protein sequence ID" value="QSX08763.1"/>
    <property type="molecule type" value="Genomic_DNA"/>
</dbReference>
<evidence type="ECO:0000313" key="1">
    <source>
        <dbReference type="EMBL" id="QSX08763.1"/>
    </source>
</evidence>
<organism evidence="1 2">
    <name type="scientific">Alkalibacter rhizosphaerae</name>
    <dbReference type="NCBI Taxonomy" id="2815577"/>
    <lineage>
        <taxon>Bacteria</taxon>
        <taxon>Bacillati</taxon>
        <taxon>Bacillota</taxon>
        <taxon>Clostridia</taxon>
        <taxon>Eubacteriales</taxon>
        <taxon>Eubacteriaceae</taxon>
        <taxon>Alkalibacter</taxon>
    </lineage>
</organism>
<dbReference type="RefSeq" id="WP_207300104.1">
    <property type="nucleotide sequence ID" value="NZ_CP071444.1"/>
</dbReference>
<gene>
    <name evidence="1" type="ORF">J0B03_01330</name>
</gene>
<dbReference type="AlphaFoldDB" id="A0A974XI31"/>
<name>A0A974XI31_9FIRM</name>
<reference evidence="1" key="1">
    <citation type="submission" date="2021-03" db="EMBL/GenBank/DDBJ databases">
        <title>Alkalibacter marinus sp. nov., isolated from tidal flat sediment.</title>
        <authorList>
            <person name="Namirimu T."/>
            <person name="Yang J.-A."/>
            <person name="Yang S.-H."/>
            <person name="Kim Y.-J."/>
            <person name="Kwon K.K."/>
        </authorList>
    </citation>
    <scope>NUCLEOTIDE SEQUENCE</scope>
    <source>
        <strain evidence="1">ES005</strain>
    </source>
</reference>
<protein>
    <recommendedName>
        <fullName evidence="3">HlyD family secretion protein</fullName>
    </recommendedName>
</protein>
<accession>A0A974XI31</accession>
<sequence>MSSRKRQNVKKQRRMLVYLLAVVLVVLSWVRLTSKQTLVLENQRYITTYDTQTFLLKNEQVFYFDKNPVLVVSDGERVSRQTELFENDGTLQNFYRDQRSLLEKMTEIPKREELFQLLVDKKEEFKDLSDEENKDPLMEEIMDLVYQFSYADLDEEALESRKEEIRDLSVDPYQGKTLIRLGGIHPGYWSNQLDGYESLLAPGNIEALVGMDAQDLEETAGIIKDDTTGMKVIDDDTAYMMITIPKESLPEVKKQVEEKRRGLEENLENDDLQEYLSYLNRRVDVLNGMPQVSFFLEGKERTARVVAVLDSDDEAQDVFVLQLKEYLTYDFLKKRKLDIQLITYTNNGYVLPEKSLITKDGVTSIVVLNKGYLRKNLEVTVTKTMDDEVFLSRGDNESITEGMQLLINP</sequence>
<dbReference type="KEGG" id="alka:J0B03_01330"/>
<evidence type="ECO:0000313" key="2">
    <source>
        <dbReference type="Proteomes" id="UP000663499"/>
    </source>
</evidence>
<dbReference type="Proteomes" id="UP000663499">
    <property type="component" value="Chromosome"/>
</dbReference>
<proteinExistence type="predicted"/>
<evidence type="ECO:0008006" key="3">
    <source>
        <dbReference type="Google" id="ProtNLM"/>
    </source>
</evidence>
<keyword evidence="2" id="KW-1185">Reference proteome</keyword>